<feature type="compositionally biased region" description="Polar residues" evidence="6">
    <location>
        <begin position="1023"/>
        <end position="1035"/>
    </location>
</feature>
<feature type="region of interest" description="Disordered" evidence="6">
    <location>
        <begin position="1184"/>
        <end position="1305"/>
    </location>
</feature>
<name>A0A8T3DPI7_9TELE</name>
<dbReference type="Proteomes" id="UP000829720">
    <property type="component" value="Unassembled WGS sequence"/>
</dbReference>
<proteinExistence type="predicted"/>
<evidence type="ECO:0000256" key="5">
    <source>
        <dbReference type="SAM" id="Coils"/>
    </source>
</evidence>
<organism evidence="7 8">
    <name type="scientific">Albula goreensis</name>
    <dbReference type="NCBI Taxonomy" id="1534307"/>
    <lineage>
        <taxon>Eukaryota</taxon>
        <taxon>Metazoa</taxon>
        <taxon>Chordata</taxon>
        <taxon>Craniata</taxon>
        <taxon>Vertebrata</taxon>
        <taxon>Euteleostomi</taxon>
        <taxon>Actinopterygii</taxon>
        <taxon>Neopterygii</taxon>
        <taxon>Teleostei</taxon>
        <taxon>Albuliformes</taxon>
        <taxon>Albulidae</taxon>
        <taxon>Albula</taxon>
    </lineage>
</organism>
<sequence>MASLQLLNPEVLEEFLRSSDDLRRFCSQAELRDMEVLSHTVRTQWEACLHAEAGQRLVALKMLCDTVSPEETRLAARAQLKECERRLETVQMVTGHTSLTAASFHGQPSTAPLCHTDSSEGPLGPKYAQAIVKADNVGIKQMAERTVIETIPLEDETTTQEDLERYRASCSAFKSQLDRNQQGLQSEFPSGPATPSALRIHLQQLQVLKQDTEGLWFEFELQYSQCSQLKGVEHSLEKERNELLQQWRAQQIHLQRRVKSLGAAMGLLSPVDNQMTLIAERLDHLFEKPKDIHGFTLTNPSAAEEDIKDLEEKIQREMDRLTGLDREDSQALRELDPEARLALGHALVGSRQTLDQLRQRVWRGGAAVRALDRFLLSLRGVERDISSTRVGVPVDISAPRDGRSRLAPIRQSVRAAGDEAARVDRLLEEARFSLTQDGSPASCQDLVVVLSQRLEEADGRFAQQWQEGSRANSAPLGQRTRAMMRVLREIRSSVESQGLKEPTLPAVQRRMRSLADMEARLAAQRTEMQSLREATAQMDPKSSQGNPMEELETLWEEVNGTVTERKEQCRALTELLKRFQSCRSNLCTTLQRAEQTVSERASYMGKDNLQRLITKVHGIKDEVAGLAQGEADDLVDRWLDVTEKTESHMDSLQVGVELWAKLMQLGGEVESWTDRKLAAFTEGHPFHSEQDIKALQDEIQDQEESLERFHKRSSEIQELLQSKEPPLDLQVMETQLRKKMEQVRELFSESSDVFQCVVVARERISQRMAECQSALRDIQTSLSMLDTSQTPSALSHIQALSAQLQLQAEQTDSILEEVKLLLGVASPQALEKLAVQGRQLKEGIHSTQDLIGQKRLEVQKDPLKVTKSHTKASQQVAQVAPVGEEVDSEVMQDRASAHGRNEGHPDQTGASQHTRVQKSKDMHAGVGKTPTNEKPSEGRKQTERTVTGGPHHDPQGSAGTAGTNVKPSWAQVAGVDAGRGKGAQTGHTKLLITDRSSSETQSAALQERDTATPVMDKIISAVQGNTLPQRGSDTASTDRVRSEHQAPVLPLRSTGSEGPDSLNTVTIETDMQDTEIQAPQTEAQTTETPKARETDPQQAESGHRQHPEKVTSVIQDTDTKSSQALCGKETTSQCTGSLVTDKQLDSKTSTQRTSGRVCEKKVVSIGLDTDVTMADAQYSELLPCESTESVSMDPPTGKETIKPFPSDNSGAELRGSSGTSGAGLKGSYDSSGGRLKASSGTSGAGLKESSGVQLRGSRDVSVTGFSNTSETSGVTVGPCKRPESALTETAVQKPPLTETDPERTEADLHSTTEALQSQQRTVALILDTDALHVQTPEARGSTHADVLRILSSGGQNVPAAPDMPQAEHTDVLCTKVPERQCSANPPGQVGASPGETSSMDPTLARPELEGQTHSSQSQHGQTPVNRAAESDEKKKAEDAGISGHPDSVISVKAPGEREGPAKAPVTGEDARPARSDRSRLSTRPALPVLSTTLGQYLTATSWRPREPQPGWTNSRRSFRTVLK</sequence>
<dbReference type="PANTHER" id="PTHR14514:SF4">
    <property type="entry name" value="NESPRIN-2"/>
    <property type="match status" value="1"/>
</dbReference>
<feature type="coiled-coil region" evidence="5">
    <location>
        <begin position="692"/>
        <end position="749"/>
    </location>
</feature>
<feature type="region of interest" description="Disordered" evidence="6">
    <location>
        <begin position="1502"/>
        <end position="1523"/>
    </location>
</feature>
<evidence type="ECO:0008006" key="9">
    <source>
        <dbReference type="Google" id="ProtNLM"/>
    </source>
</evidence>
<evidence type="ECO:0000256" key="4">
    <source>
        <dbReference type="ARBA" id="ARBA00023136"/>
    </source>
</evidence>
<dbReference type="Gene3D" id="1.20.58.60">
    <property type="match status" value="1"/>
</dbReference>
<dbReference type="EMBL" id="JAERUA010000007">
    <property type="protein sequence ID" value="KAI1897764.1"/>
    <property type="molecule type" value="Genomic_DNA"/>
</dbReference>
<feature type="compositionally biased region" description="Low complexity" evidence="6">
    <location>
        <begin position="1411"/>
        <end position="1422"/>
    </location>
</feature>
<evidence type="ECO:0000256" key="6">
    <source>
        <dbReference type="SAM" id="MobiDB-lite"/>
    </source>
</evidence>
<dbReference type="OrthoDB" id="18853at2759"/>
<evidence type="ECO:0000313" key="8">
    <source>
        <dbReference type="Proteomes" id="UP000829720"/>
    </source>
</evidence>
<feature type="compositionally biased region" description="Basic and acidic residues" evidence="6">
    <location>
        <begin position="1089"/>
        <end position="1109"/>
    </location>
</feature>
<keyword evidence="5" id="KW-0175">Coiled coil</keyword>
<feature type="compositionally biased region" description="Polar residues" evidence="6">
    <location>
        <begin position="1263"/>
        <end position="1274"/>
    </location>
</feature>
<evidence type="ECO:0000256" key="3">
    <source>
        <dbReference type="ARBA" id="ARBA00022737"/>
    </source>
</evidence>
<feature type="compositionally biased region" description="Polar residues" evidence="6">
    <location>
        <begin position="1112"/>
        <end position="1124"/>
    </location>
</feature>
<feature type="compositionally biased region" description="Basic and acidic residues" evidence="6">
    <location>
        <begin position="1468"/>
        <end position="1479"/>
    </location>
</feature>
<comment type="subcellular location">
    <subcellularLocation>
        <location evidence="1">Endomembrane system</location>
    </subcellularLocation>
</comment>
<feature type="compositionally biased region" description="Basic and acidic residues" evidence="6">
    <location>
        <begin position="934"/>
        <end position="943"/>
    </location>
</feature>
<evidence type="ECO:0000256" key="1">
    <source>
        <dbReference type="ARBA" id="ARBA00004308"/>
    </source>
</evidence>
<feature type="region of interest" description="Disordered" evidence="6">
    <location>
        <begin position="1023"/>
        <end position="1063"/>
    </location>
</feature>
<keyword evidence="3" id="KW-0677">Repeat</keyword>
<feature type="region of interest" description="Disordered" evidence="6">
    <location>
        <begin position="864"/>
        <end position="1011"/>
    </location>
</feature>
<keyword evidence="8" id="KW-1185">Reference proteome</keyword>
<accession>A0A8T3DPI7</accession>
<reference evidence="7" key="1">
    <citation type="submission" date="2021-01" db="EMBL/GenBank/DDBJ databases">
        <authorList>
            <person name="Zahm M."/>
            <person name="Roques C."/>
            <person name="Cabau C."/>
            <person name="Klopp C."/>
            <person name="Donnadieu C."/>
            <person name="Jouanno E."/>
            <person name="Lampietro C."/>
            <person name="Louis A."/>
            <person name="Herpin A."/>
            <person name="Echchiki A."/>
            <person name="Berthelot C."/>
            <person name="Parey E."/>
            <person name="Roest-Crollius H."/>
            <person name="Braasch I."/>
            <person name="Postlethwait J."/>
            <person name="Bobe J."/>
            <person name="Montfort J."/>
            <person name="Bouchez O."/>
            <person name="Begum T."/>
            <person name="Mejri S."/>
            <person name="Adams A."/>
            <person name="Chen W.-J."/>
            <person name="Guiguen Y."/>
        </authorList>
    </citation>
    <scope>NUCLEOTIDE SEQUENCE</scope>
    <source>
        <tissue evidence="7">Blood</tissue>
    </source>
</reference>
<feature type="compositionally biased region" description="Low complexity" evidence="6">
    <location>
        <begin position="1079"/>
        <end position="1088"/>
    </location>
</feature>
<feature type="compositionally biased region" description="Polar residues" evidence="6">
    <location>
        <begin position="957"/>
        <end position="966"/>
    </location>
</feature>
<feature type="region of interest" description="Disordered" evidence="6">
    <location>
        <begin position="1079"/>
        <end position="1124"/>
    </location>
</feature>
<keyword evidence="2" id="KW-0597">Phosphoprotein</keyword>
<feature type="compositionally biased region" description="Basic and acidic residues" evidence="6">
    <location>
        <begin position="891"/>
        <end position="905"/>
    </location>
</feature>
<evidence type="ECO:0000313" key="7">
    <source>
        <dbReference type="EMBL" id="KAI1897764.1"/>
    </source>
</evidence>
<dbReference type="PANTHER" id="PTHR14514">
    <property type="entry name" value="PKA ANCHORING PROTEIN"/>
    <property type="match status" value="1"/>
</dbReference>
<keyword evidence="4" id="KW-0472">Membrane</keyword>
<feature type="compositionally biased region" description="Polar residues" evidence="6">
    <location>
        <begin position="994"/>
        <end position="1004"/>
    </location>
</feature>
<gene>
    <name evidence="7" type="ORF">AGOR_G00086630</name>
</gene>
<feature type="region of interest" description="Disordered" evidence="6">
    <location>
        <begin position="1379"/>
        <end position="1486"/>
    </location>
</feature>
<evidence type="ECO:0000256" key="2">
    <source>
        <dbReference type="ARBA" id="ARBA00022553"/>
    </source>
</evidence>
<dbReference type="SUPFAM" id="SSF46966">
    <property type="entry name" value="Spectrin repeat"/>
    <property type="match status" value="2"/>
</dbReference>
<feature type="compositionally biased region" description="Polar residues" evidence="6">
    <location>
        <begin position="1053"/>
        <end position="1063"/>
    </location>
</feature>
<feature type="compositionally biased region" description="Basic and acidic residues" evidence="6">
    <location>
        <begin position="1428"/>
        <end position="1438"/>
    </location>
</feature>
<comment type="caution">
    <text evidence="7">The sequence shown here is derived from an EMBL/GenBank/DDBJ whole genome shotgun (WGS) entry which is preliminary data.</text>
</comment>
<protein>
    <recommendedName>
        <fullName evidence="9">Nesprin-2-like</fullName>
    </recommendedName>
</protein>